<dbReference type="PANTHER" id="PTHR43481">
    <property type="entry name" value="FRUCTOSE-1-PHOSPHATE PHOSPHATASE"/>
    <property type="match status" value="1"/>
</dbReference>
<protein>
    <submittedName>
        <fullName evidence="1">Haloacid dehalogenase superfamily, subfamily IA, variant 3 with third motif having DD or ED</fullName>
    </submittedName>
</protein>
<dbReference type="InterPro" id="IPR051806">
    <property type="entry name" value="HAD-like_SPP"/>
</dbReference>
<name>A0A1G7BKN7_9RHOB</name>
<dbReference type="PRINTS" id="PR00413">
    <property type="entry name" value="HADHALOGNASE"/>
</dbReference>
<keyword evidence="2" id="KW-1185">Reference proteome</keyword>
<dbReference type="AlphaFoldDB" id="A0A1G7BKN7"/>
<dbReference type="InterPro" id="IPR023214">
    <property type="entry name" value="HAD_sf"/>
</dbReference>
<dbReference type="SUPFAM" id="SSF56784">
    <property type="entry name" value="HAD-like"/>
    <property type="match status" value="1"/>
</dbReference>
<dbReference type="Gene3D" id="1.10.150.240">
    <property type="entry name" value="Putative phosphatase, domain 2"/>
    <property type="match status" value="1"/>
</dbReference>
<accession>A0A1G7BKN7</accession>
<evidence type="ECO:0000313" key="2">
    <source>
        <dbReference type="Proteomes" id="UP000198994"/>
    </source>
</evidence>
<dbReference type="GO" id="GO:0050308">
    <property type="term" value="F:sugar-phosphatase activity"/>
    <property type="evidence" value="ECO:0007669"/>
    <property type="project" value="TreeGrafter"/>
</dbReference>
<proteinExistence type="predicted"/>
<dbReference type="InterPro" id="IPR023198">
    <property type="entry name" value="PGP-like_dom2"/>
</dbReference>
<dbReference type="OrthoDB" id="9782449at2"/>
<dbReference type="EMBL" id="FNAV01000002">
    <property type="protein sequence ID" value="SDE26996.1"/>
    <property type="molecule type" value="Genomic_DNA"/>
</dbReference>
<gene>
    <name evidence="1" type="ORF">SAMN04488105_102207</name>
</gene>
<dbReference type="NCBIfam" id="TIGR01509">
    <property type="entry name" value="HAD-SF-IA-v3"/>
    <property type="match status" value="1"/>
</dbReference>
<dbReference type="SFLD" id="SFLDG01129">
    <property type="entry name" value="C1.5:_HAD__Beta-PGM__Phosphata"/>
    <property type="match status" value="1"/>
</dbReference>
<dbReference type="CDD" id="cd07505">
    <property type="entry name" value="HAD_BPGM-like"/>
    <property type="match status" value="1"/>
</dbReference>
<organism evidence="1 2">
    <name type="scientific">Salipiger thiooxidans</name>
    <dbReference type="NCBI Taxonomy" id="282683"/>
    <lineage>
        <taxon>Bacteria</taxon>
        <taxon>Pseudomonadati</taxon>
        <taxon>Pseudomonadota</taxon>
        <taxon>Alphaproteobacteria</taxon>
        <taxon>Rhodobacterales</taxon>
        <taxon>Roseobacteraceae</taxon>
        <taxon>Salipiger</taxon>
    </lineage>
</organism>
<dbReference type="RefSeq" id="WP_089955333.1">
    <property type="nucleotide sequence ID" value="NZ_FNAV01000002.1"/>
</dbReference>
<evidence type="ECO:0000313" key="1">
    <source>
        <dbReference type="EMBL" id="SDE26996.1"/>
    </source>
</evidence>
<dbReference type="Proteomes" id="UP000198994">
    <property type="component" value="Unassembled WGS sequence"/>
</dbReference>
<dbReference type="Gene3D" id="3.40.50.1000">
    <property type="entry name" value="HAD superfamily/HAD-like"/>
    <property type="match status" value="1"/>
</dbReference>
<reference evidence="2" key="1">
    <citation type="submission" date="2016-10" db="EMBL/GenBank/DDBJ databases">
        <authorList>
            <person name="Varghese N."/>
            <person name="Submissions S."/>
        </authorList>
    </citation>
    <scope>NUCLEOTIDE SEQUENCE [LARGE SCALE GENOMIC DNA]</scope>
    <source>
        <strain evidence="2">DSM 10146</strain>
    </source>
</reference>
<sequence>MTVPSGAATIAAIAFDIDGTLVDSEPLHLDVLNEVCAETGVDLSGLDDDRFRGVHLADVWTALEPRRPADLSHQRWTDLIVARYCARAGELRPLAGMEELLAAARGAGVRMVCVSNSVRRIVDANIAALGIAGDIAFSVSYDDVPHGKPHPAPYAMAASRLGLAPAQVAAVEDSETGAISASAAGLRVFGIATEHLVVPGAELTVARLDELITPILGVTAPDALPRPGDLTKEQ</sequence>
<dbReference type="SFLD" id="SFLDS00003">
    <property type="entry name" value="Haloacid_Dehalogenase"/>
    <property type="match status" value="1"/>
</dbReference>
<dbReference type="InterPro" id="IPR006439">
    <property type="entry name" value="HAD-SF_hydro_IA"/>
</dbReference>
<dbReference type="InterPro" id="IPR036412">
    <property type="entry name" value="HAD-like_sf"/>
</dbReference>
<dbReference type="Pfam" id="PF00702">
    <property type="entry name" value="Hydrolase"/>
    <property type="match status" value="1"/>
</dbReference>
<dbReference type="PANTHER" id="PTHR43481:SF4">
    <property type="entry name" value="GLYCEROL-1-PHOSPHATE PHOSPHOHYDROLASE 1-RELATED"/>
    <property type="match status" value="1"/>
</dbReference>
<dbReference type="STRING" id="282683.SAMN04488105_102207"/>